<protein>
    <recommendedName>
        <fullName evidence="3">BTB domain-containing protein</fullName>
    </recommendedName>
</protein>
<feature type="domain" description="BTB" evidence="3">
    <location>
        <begin position="659"/>
        <end position="728"/>
    </location>
</feature>
<dbReference type="InterPro" id="IPR011333">
    <property type="entry name" value="SKP1/BTB/POZ_sf"/>
</dbReference>
<dbReference type="PANTHER" id="PTHR33119">
    <property type="entry name" value="IFI3P"/>
    <property type="match status" value="1"/>
</dbReference>
<gene>
    <name evidence="4" type="ORF">Dda_8635</name>
</gene>
<evidence type="ECO:0000313" key="4">
    <source>
        <dbReference type="EMBL" id="KAJ6256768.1"/>
    </source>
</evidence>
<reference evidence="4" key="1">
    <citation type="submission" date="2023-01" db="EMBL/GenBank/DDBJ databases">
        <title>The chitinases involved in constricting ring structure development in the nematode-trapping fungus Drechslerella dactyloides.</title>
        <authorList>
            <person name="Wang R."/>
            <person name="Zhang L."/>
            <person name="Tang P."/>
            <person name="Li S."/>
            <person name="Liang L."/>
        </authorList>
    </citation>
    <scope>NUCLEOTIDE SEQUENCE</scope>
    <source>
        <strain evidence="4">YMF1.00031</strain>
    </source>
</reference>
<comment type="caution">
    <text evidence="4">The sequence shown here is derived from an EMBL/GenBank/DDBJ whole genome shotgun (WGS) entry which is preliminary data.</text>
</comment>
<dbReference type="Gene3D" id="3.30.710.10">
    <property type="entry name" value="Potassium Channel Kv1.1, Chain A"/>
    <property type="match status" value="1"/>
</dbReference>
<dbReference type="InterPro" id="IPR049192">
    <property type="entry name" value="DUF4246_C"/>
</dbReference>
<dbReference type="AlphaFoldDB" id="A0AAD6IR00"/>
<evidence type="ECO:0000313" key="5">
    <source>
        <dbReference type="Proteomes" id="UP001221413"/>
    </source>
</evidence>
<feature type="compositionally biased region" description="Polar residues" evidence="2">
    <location>
        <begin position="1006"/>
        <end position="1024"/>
    </location>
</feature>
<dbReference type="InterPro" id="IPR000210">
    <property type="entry name" value="BTB/POZ_dom"/>
</dbReference>
<keyword evidence="5" id="KW-1185">Reference proteome</keyword>
<dbReference type="SUPFAM" id="SSF54695">
    <property type="entry name" value="POZ domain"/>
    <property type="match status" value="1"/>
</dbReference>
<dbReference type="InterPro" id="IPR049207">
    <property type="entry name" value="DUF4246_N"/>
</dbReference>
<feature type="coiled-coil region" evidence="1">
    <location>
        <begin position="842"/>
        <end position="869"/>
    </location>
</feature>
<dbReference type="Proteomes" id="UP001221413">
    <property type="component" value="Unassembled WGS sequence"/>
</dbReference>
<dbReference type="Pfam" id="PF21666">
    <property type="entry name" value="DUF4246_N"/>
    <property type="match status" value="1"/>
</dbReference>
<feature type="region of interest" description="Disordered" evidence="2">
    <location>
        <begin position="975"/>
        <end position="1024"/>
    </location>
</feature>
<sequence>MRIFFYPHPLSGDYYLKPLCRRELSLRRVSAIIREKPDWTNAIMDRATFTQWLREEVNTNICTSGRFEIWDSDDVKYIYEELVNRYKPFVEHMRSTGSLIEPNIDCVWHADGLIEETLRRRLIAAGQTLEDVPDTQKDWHPGSDSTVLNLVHPSLWPIKYRHSRNQFNGSLIMPPKSVPPTADRLPDEPISDKYCWLPSLFDTSYEGDRVKILTYINNLSSPEQQELFNPILEAIFARFVPLFQKVLLDLRCESYRRKRVSNLLSNDVPFFSHEADSGRASPAATIAQQWKQILADFERGTYPGYSYFHTKRKVCTRRAHPYKCYPGCERTHYSKVEGPVLLPDRGELLGGEMWREPPLLSADPDTTLRDKTLRVIVKMVNVTLTPESPEYNDSNWYIDGMLNERIVATGIYYYAQENVTPVQLAFRGTFSPKEDGISEWSEERRYTTGDWRLIQDLGIALAKVGKLYISTLFSEADKRHSSLTLHSHPPFKLQDKNKPGYSKMLIFYLCEPSVDHKMETTCSVWNQSPEARHEANEVLRKETIFGELPIELFWNIMLSIDDIDPAISLRDAQRDRRDLMLERRKLFDLCPLTQGWFGSLGSGAPHFDTPGETRTLTEDDIDMVFMADHPKLKGLLNDRTGPTNEPNGFPNLVDSPRFSDVDLIVGPSAIVIKAHRNILAERSPFFDAVFRSDMQESQTGKVNLPDCHYQTIQDILHYFYTGEIVHSHHPGFLARLYQDADYLGVPDLMNFVAEHFTLSIHYHNRLKTSNRPIDPDDVITPTWVVCAISGVANSISSPKRWNDHFGHMLALLNNMPEFEKWVADEEFIHMLDDNPIACRLLLQGSERKVAGLRKHVDAADKEMRRMNTEHEVQAREIVRLREAKRLCEQERHCELERAKNNEMRMQNAHKHLTEELYLVKAEKEAQAAELKVLTQDYFRKCDRILELQSSSVSDTEFSTRFSKVIIGDCESFEGNSLEDEKEDKDKQKGKEKEEKKEGGKEKEGRSGSSASSKRWYSKGNIFQR</sequence>
<dbReference type="PROSITE" id="PS50097">
    <property type="entry name" value="BTB"/>
    <property type="match status" value="1"/>
</dbReference>
<dbReference type="EMBL" id="JAQGDS010000012">
    <property type="protein sequence ID" value="KAJ6256768.1"/>
    <property type="molecule type" value="Genomic_DNA"/>
</dbReference>
<dbReference type="PANTHER" id="PTHR33119:SF1">
    <property type="entry name" value="FE2OG DIOXYGENASE DOMAIN-CONTAINING PROTEIN"/>
    <property type="match status" value="1"/>
</dbReference>
<evidence type="ECO:0000259" key="3">
    <source>
        <dbReference type="PROSITE" id="PS50097"/>
    </source>
</evidence>
<proteinExistence type="predicted"/>
<dbReference type="SMART" id="SM00225">
    <property type="entry name" value="BTB"/>
    <property type="match status" value="1"/>
</dbReference>
<dbReference type="CDD" id="cd18186">
    <property type="entry name" value="BTB_POZ_ZBTB_KLHL-like"/>
    <property type="match status" value="1"/>
</dbReference>
<organism evidence="4 5">
    <name type="scientific">Drechslerella dactyloides</name>
    <name type="common">Nematode-trapping fungus</name>
    <name type="synonym">Arthrobotrys dactyloides</name>
    <dbReference type="NCBI Taxonomy" id="74499"/>
    <lineage>
        <taxon>Eukaryota</taxon>
        <taxon>Fungi</taxon>
        <taxon>Dikarya</taxon>
        <taxon>Ascomycota</taxon>
        <taxon>Pezizomycotina</taxon>
        <taxon>Orbiliomycetes</taxon>
        <taxon>Orbiliales</taxon>
        <taxon>Orbiliaceae</taxon>
        <taxon>Drechslerella</taxon>
    </lineage>
</organism>
<dbReference type="Pfam" id="PF00651">
    <property type="entry name" value="BTB"/>
    <property type="match status" value="1"/>
</dbReference>
<keyword evidence="1" id="KW-0175">Coiled coil</keyword>
<evidence type="ECO:0000256" key="1">
    <source>
        <dbReference type="SAM" id="Coils"/>
    </source>
</evidence>
<name>A0AAD6IR00_DREDA</name>
<evidence type="ECO:0000256" key="2">
    <source>
        <dbReference type="SAM" id="MobiDB-lite"/>
    </source>
</evidence>
<dbReference type="InterPro" id="IPR025340">
    <property type="entry name" value="DUF4246"/>
</dbReference>
<dbReference type="Pfam" id="PF14033">
    <property type="entry name" value="DUF4246"/>
    <property type="match status" value="1"/>
</dbReference>
<feature type="compositionally biased region" description="Basic and acidic residues" evidence="2">
    <location>
        <begin position="983"/>
        <end position="1005"/>
    </location>
</feature>
<accession>A0AAD6IR00</accession>